<dbReference type="Proteomes" id="UP001428341">
    <property type="component" value="Unassembled WGS sequence"/>
</dbReference>
<sequence>MKGKNGKSEVASGEQKQRGQCRNHTGEREADGPPKDRVAFDSKSSFSLAPPPVSQFWSSLLDFECMAALFHHQAILICRATLQLHHLTSGDKQPHRCCTIRDFYSSTTTSPMALPPPRLSLTT</sequence>
<feature type="compositionally biased region" description="Basic and acidic residues" evidence="1">
    <location>
        <begin position="24"/>
        <end position="40"/>
    </location>
</feature>
<evidence type="ECO:0000256" key="1">
    <source>
        <dbReference type="SAM" id="MobiDB-lite"/>
    </source>
</evidence>
<dbReference type="AlphaFoldDB" id="A0AAP0LV89"/>
<reference evidence="2 3" key="1">
    <citation type="submission" date="2024-05" db="EMBL/GenBank/DDBJ databases">
        <title>Haplotype-resolved chromosome-level genome assembly of Huyou (Citrus changshanensis).</title>
        <authorList>
            <person name="Miao C."/>
            <person name="Chen W."/>
            <person name="Wu Y."/>
            <person name="Wang L."/>
            <person name="Zhao S."/>
            <person name="Grierson D."/>
            <person name="Xu C."/>
            <person name="Chen K."/>
        </authorList>
    </citation>
    <scope>NUCLEOTIDE SEQUENCE [LARGE SCALE GENOMIC DNA]</scope>
    <source>
        <strain evidence="2">01-14</strain>
        <tissue evidence="2">Leaf</tissue>
    </source>
</reference>
<protein>
    <submittedName>
        <fullName evidence="2">Uncharacterized protein</fullName>
    </submittedName>
</protein>
<gene>
    <name evidence="2" type="ORF">WN944_024985</name>
</gene>
<evidence type="ECO:0000313" key="3">
    <source>
        <dbReference type="Proteomes" id="UP001428341"/>
    </source>
</evidence>
<name>A0AAP0LV89_9ROSI</name>
<comment type="caution">
    <text evidence="2">The sequence shown here is derived from an EMBL/GenBank/DDBJ whole genome shotgun (WGS) entry which is preliminary data.</text>
</comment>
<dbReference type="EMBL" id="JBCGBO010000024">
    <property type="protein sequence ID" value="KAK9181845.1"/>
    <property type="molecule type" value="Genomic_DNA"/>
</dbReference>
<feature type="region of interest" description="Disordered" evidence="1">
    <location>
        <begin position="1"/>
        <end position="48"/>
    </location>
</feature>
<evidence type="ECO:0000313" key="2">
    <source>
        <dbReference type="EMBL" id="KAK9181845.1"/>
    </source>
</evidence>
<proteinExistence type="predicted"/>
<organism evidence="2 3">
    <name type="scientific">Citrus x changshan-huyou</name>
    <dbReference type="NCBI Taxonomy" id="2935761"/>
    <lineage>
        <taxon>Eukaryota</taxon>
        <taxon>Viridiplantae</taxon>
        <taxon>Streptophyta</taxon>
        <taxon>Embryophyta</taxon>
        <taxon>Tracheophyta</taxon>
        <taxon>Spermatophyta</taxon>
        <taxon>Magnoliopsida</taxon>
        <taxon>eudicotyledons</taxon>
        <taxon>Gunneridae</taxon>
        <taxon>Pentapetalae</taxon>
        <taxon>rosids</taxon>
        <taxon>malvids</taxon>
        <taxon>Sapindales</taxon>
        <taxon>Rutaceae</taxon>
        <taxon>Aurantioideae</taxon>
        <taxon>Citrus</taxon>
    </lineage>
</organism>
<keyword evidence="3" id="KW-1185">Reference proteome</keyword>
<accession>A0AAP0LV89</accession>